<accession>A0A1Y5Y431</accession>
<keyword evidence="1" id="KW-0472">Membrane</keyword>
<dbReference type="OrthoDB" id="3831145at2"/>
<dbReference type="RefSeq" id="WP_033383022.1">
    <property type="nucleotide sequence ID" value="NZ_FWXV01000011.1"/>
</dbReference>
<feature type="transmembrane region" description="Helical" evidence="1">
    <location>
        <begin position="92"/>
        <end position="111"/>
    </location>
</feature>
<dbReference type="EMBL" id="FWXV01000011">
    <property type="protein sequence ID" value="SMD25450.1"/>
    <property type="molecule type" value="Genomic_DNA"/>
</dbReference>
<keyword evidence="1" id="KW-0812">Transmembrane</keyword>
<evidence type="ECO:0000256" key="1">
    <source>
        <dbReference type="SAM" id="Phobius"/>
    </source>
</evidence>
<dbReference type="AlphaFoldDB" id="A0A1Y5Y431"/>
<keyword evidence="1" id="KW-1133">Transmembrane helix</keyword>
<feature type="transmembrane region" description="Helical" evidence="1">
    <location>
        <begin position="12"/>
        <end position="36"/>
    </location>
</feature>
<evidence type="ECO:0000313" key="2">
    <source>
        <dbReference type="EMBL" id="SMD25450.1"/>
    </source>
</evidence>
<keyword evidence="3" id="KW-1185">Reference proteome</keyword>
<feature type="transmembrane region" description="Helical" evidence="1">
    <location>
        <begin position="64"/>
        <end position="85"/>
    </location>
</feature>
<proteinExistence type="predicted"/>
<dbReference type="Proteomes" id="UP000192674">
    <property type="component" value="Unassembled WGS sequence"/>
</dbReference>
<evidence type="ECO:0000313" key="3">
    <source>
        <dbReference type="Proteomes" id="UP000192674"/>
    </source>
</evidence>
<name>A0A1Y5Y431_KIBAR</name>
<organism evidence="2 3">
    <name type="scientific">Kibdelosporangium aridum</name>
    <dbReference type="NCBI Taxonomy" id="2030"/>
    <lineage>
        <taxon>Bacteria</taxon>
        <taxon>Bacillati</taxon>
        <taxon>Actinomycetota</taxon>
        <taxon>Actinomycetes</taxon>
        <taxon>Pseudonocardiales</taxon>
        <taxon>Pseudonocardiaceae</taxon>
        <taxon>Kibdelosporangium</taxon>
    </lineage>
</organism>
<sequence>MVTSSKKITPPVTVVAAFFGFLVSTVSALVSAGLLLGAREELANALRTSDTQMTEEQLDQAVTVAQAFAVGVAVLVALFYLWLAFKLKAGRNWARVVLTVVTLLQVASLFTTQGNSLWGYGSCAIAVVALVLSYLPASNEYIAAVKHSR</sequence>
<gene>
    <name evidence="2" type="ORF">SAMN05661093_09136</name>
</gene>
<protein>
    <submittedName>
        <fullName evidence="2">Uncharacterized protein</fullName>
    </submittedName>
</protein>
<feature type="transmembrane region" description="Helical" evidence="1">
    <location>
        <begin position="117"/>
        <end position="137"/>
    </location>
</feature>
<reference evidence="2 3" key="1">
    <citation type="submission" date="2017-04" db="EMBL/GenBank/DDBJ databases">
        <authorList>
            <person name="Afonso C.L."/>
            <person name="Miller P.J."/>
            <person name="Scott M.A."/>
            <person name="Spackman E."/>
            <person name="Goraichik I."/>
            <person name="Dimitrov K.M."/>
            <person name="Suarez D.L."/>
            <person name="Swayne D.E."/>
        </authorList>
    </citation>
    <scope>NUCLEOTIDE SEQUENCE [LARGE SCALE GENOMIC DNA]</scope>
    <source>
        <strain evidence="2 3">DSM 43828</strain>
    </source>
</reference>